<dbReference type="PANTHER" id="PTHR24366">
    <property type="entry name" value="IG(IMMUNOGLOBULIN) AND LRR(LEUCINE RICH REPEAT) DOMAINS"/>
    <property type="match status" value="1"/>
</dbReference>
<evidence type="ECO:0000256" key="3">
    <source>
        <dbReference type="ARBA" id="ARBA00022737"/>
    </source>
</evidence>
<dbReference type="STRING" id="50429.A0A2B4S057"/>
<accession>A0A2B4S057</accession>
<gene>
    <name evidence="4" type="primary">IGFALS</name>
    <name evidence="4" type="ORF">AWC38_SpisGene12156</name>
</gene>
<organism evidence="4 5">
    <name type="scientific">Stylophora pistillata</name>
    <name type="common">Smooth cauliflower coral</name>
    <dbReference type="NCBI Taxonomy" id="50429"/>
    <lineage>
        <taxon>Eukaryota</taxon>
        <taxon>Metazoa</taxon>
        <taxon>Cnidaria</taxon>
        <taxon>Anthozoa</taxon>
        <taxon>Hexacorallia</taxon>
        <taxon>Scleractinia</taxon>
        <taxon>Astrocoeniina</taxon>
        <taxon>Pocilloporidae</taxon>
        <taxon>Stylophora</taxon>
    </lineage>
</organism>
<protein>
    <submittedName>
        <fullName evidence="4">Insulin-like growth factor-binding protein complex acid labile subunit</fullName>
    </submittedName>
</protein>
<comment type="caution">
    <text evidence="4">The sequence shown here is derived from an EMBL/GenBank/DDBJ whole genome shotgun (WGS) entry which is preliminary data.</text>
</comment>
<dbReference type="AlphaFoldDB" id="A0A2B4S057"/>
<name>A0A2B4S057_STYPI</name>
<dbReference type="Gene3D" id="3.80.10.10">
    <property type="entry name" value="Ribonuclease Inhibitor"/>
    <property type="match status" value="2"/>
</dbReference>
<reference evidence="5" key="1">
    <citation type="journal article" date="2017" name="bioRxiv">
        <title>Comparative analysis of the genomes of Stylophora pistillata and Acropora digitifera provides evidence for extensive differences between species of corals.</title>
        <authorList>
            <person name="Voolstra C.R."/>
            <person name="Li Y."/>
            <person name="Liew Y.J."/>
            <person name="Baumgarten S."/>
            <person name="Zoccola D."/>
            <person name="Flot J.-F."/>
            <person name="Tambutte S."/>
            <person name="Allemand D."/>
            <person name="Aranda M."/>
        </authorList>
    </citation>
    <scope>NUCLEOTIDE SEQUENCE [LARGE SCALE GENOMIC DNA]</scope>
</reference>
<evidence type="ECO:0000313" key="5">
    <source>
        <dbReference type="Proteomes" id="UP000225706"/>
    </source>
</evidence>
<evidence type="ECO:0000256" key="1">
    <source>
        <dbReference type="ARBA" id="ARBA00022614"/>
    </source>
</evidence>
<evidence type="ECO:0000313" key="4">
    <source>
        <dbReference type="EMBL" id="PFX23281.1"/>
    </source>
</evidence>
<dbReference type="Pfam" id="PF13855">
    <property type="entry name" value="LRR_8"/>
    <property type="match status" value="2"/>
</dbReference>
<evidence type="ECO:0000256" key="2">
    <source>
        <dbReference type="ARBA" id="ARBA00022729"/>
    </source>
</evidence>
<dbReference type="PROSITE" id="PS51450">
    <property type="entry name" value="LRR"/>
    <property type="match status" value="1"/>
</dbReference>
<dbReference type="SUPFAM" id="SSF52047">
    <property type="entry name" value="RNI-like"/>
    <property type="match status" value="1"/>
</dbReference>
<dbReference type="InterPro" id="IPR001611">
    <property type="entry name" value="Leu-rich_rpt"/>
</dbReference>
<keyword evidence="3" id="KW-0677">Repeat</keyword>
<keyword evidence="2" id="KW-0732">Signal</keyword>
<dbReference type="EMBL" id="LSMT01000212">
    <property type="protein sequence ID" value="PFX23281.1"/>
    <property type="molecule type" value="Genomic_DNA"/>
</dbReference>
<dbReference type="InterPro" id="IPR032675">
    <property type="entry name" value="LRR_dom_sf"/>
</dbReference>
<proteinExistence type="predicted"/>
<keyword evidence="1" id="KW-0433">Leucine-rich repeat</keyword>
<dbReference type="OrthoDB" id="694479at2759"/>
<dbReference type="PANTHER" id="PTHR24366:SF161">
    <property type="entry name" value="TIR DOMAIN-CONTAINING PROTEIN"/>
    <property type="match status" value="1"/>
</dbReference>
<dbReference type="Proteomes" id="UP000225706">
    <property type="component" value="Unassembled WGS sequence"/>
</dbReference>
<keyword evidence="5" id="KW-1185">Reference proteome</keyword>
<dbReference type="InterPro" id="IPR003591">
    <property type="entry name" value="Leu-rich_rpt_typical-subtyp"/>
</dbReference>
<sequence length="414" mass="46949">MPQRPRSAFFMPNKNTSACAVFYAFAECNTTPTDIQCLQRKLNGEVVVTFKSIAAKEQFIHLNSLSIDSEPFNLQDIDKPLTVLTIYDAPFELSDLAIIKRPTPYCEVIHYRRGKQLDISGNQIGPNLTADIFYGFNNMSFLYLNQCGLKYIENGTFRAMRKLMKLALSGNKLSHVSAGILEGPSEKSFRLNLSDNKLTSLPDFSGILELEILIVRSNKIKQLPVDVFTQKFNVTNNLDLSGNHLDSIEEDAFSNLTVLKQMDLSYNKLRFIPDGAFSGCKLLVKLMLTGNNLTCIRKDTFAETSLELLFLQGNRIKHIEGNAFRYLNSLEILTLFANPIELLQNDTFKGVSTNVRLANMASRFKTVTLEEVTKLKEAAESLNTRKSTINWVRVFEKWCDENSFEKNLEMILLE</sequence>
<dbReference type="SMART" id="SM00369">
    <property type="entry name" value="LRR_TYP"/>
    <property type="match status" value="8"/>
</dbReference>